<reference evidence="3" key="1">
    <citation type="submission" date="2008-12" db="EMBL/GenBank/DDBJ databases">
        <title>Annotation of Streptomyces ghanaensis ATCC 14672.</title>
        <authorList>
            <consortium name="The Broad Institute Genome Sequencing Platform"/>
            <consortium name="Broad Institute Microbial Sequencing Center"/>
            <person name="Fischbach M."/>
            <person name="Ward D."/>
            <person name="Young S."/>
            <person name="Kodira C.D."/>
            <person name="Zeng Q."/>
            <person name="Koehrsen M."/>
            <person name="Godfrey P."/>
            <person name="Alvarado L."/>
            <person name="Berlin A.M."/>
            <person name="Borenstein D."/>
            <person name="Chen Z."/>
            <person name="Engels R."/>
            <person name="Freedman E."/>
            <person name="Gellesch M."/>
            <person name="Goldberg J."/>
            <person name="Griggs A."/>
            <person name="Gujja S."/>
            <person name="Heiman D.I."/>
            <person name="Hepburn T.A."/>
            <person name="Howarth C."/>
            <person name="Jen D."/>
            <person name="Larson L."/>
            <person name="Lewis B."/>
            <person name="Mehta T."/>
            <person name="Park D."/>
            <person name="Pearson M."/>
            <person name="Roberts A."/>
            <person name="Saif S."/>
            <person name="Shea T.D."/>
            <person name="Shenoy N."/>
            <person name="Sisk P."/>
            <person name="Stolte C."/>
            <person name="Sykes S.N."/>
            <person name="Walk T."/>
            <person name="White J."/>
            <person name="Yandava C."/>
            <person name="Straight P."/>
            <person name="Clardy J."/>
            <person name="Hung D."/>
            <person name="Kolter R."/>
            <person name="Mekalanos J."/>
            <person name="Walker S."/>
            <person name="Walsh C.T."/>
            <person name="Wieland B.L.C."/>
            <person name="Ilzarbe M."/>
            <person name="Galagan J."/>
            <person name="Nusbaum C."/>
            <person name="Birren B."/>
        </authorList>
    </citation>
    <scope>NUCLEOTIDE SEQUENCE [LARGE SCALE GENOMIC DNA]</scope>
    <source>
        <strain evidence="3">ATCC 14672 / DSM 40746 / JCM 4963 / KCTC 9882 / NRRL B-12104 / FH 1290</strain>
    </source>
</reference>
<dbReference type="eggNOG" id="COG2814">
    <property type="taxonomic scope" value="Bacteria"/>
</dbReference>
<dbReference type="InterPro" id="IPR011009">
    <property type="entry name" value="Kinase-like_dom_sf"/>
</dbReference>
<feature type="region of interest" description="Disordered" evidence="1">
    <location>
        <begin position="145"/>
        <end position="183"/>
    </location>
</feature>
<evidence type="ECO:0000313" key="2">
    <source>
        <dbReference type="EMBL" id="EFE71680.2"/>
    </source>
</evidence>
<evidence type="ECO:0000256" key="1">
    <source>
        <dbReference type="SAM" id="MobiDB-lite"/>
    </source>
</evidence>
<dbReference type="SUPFAM" id="SSF56112">
    <property type="entry name" value="Protein kinase-like (PK-like)"/>
    <property type="match status" value="1"/>
</dbReference>
<feature type="compositionally biased region" description="Basic and acidic residues" evidence="1">
    <location>
        <begin position="145"/>
        <end position="156"/>
    </location>
</feature>
<dbReference type="eggNOG" id="COG2334">
    <property type="taxonomic scope" value="Bacteria"/>
</dbReference>
<accession>D6A5G8</accession>
<proteinExistence type="predicted"/>
<name>D6A5G8_STRV1</name>
<dbReference type="AlphaFoldDB" id="D6A5G8"/>
<evidence type="ECO:0000313" key="3">
    <source>
        <dbReference type="Proteomes" id="UP000003824"/>
    </source>
</evidence>
<dbReference type="Proteomes" id="UP000003824">
    <property type="component" value="Unassembled WGS sequence"/>
</dbReference>
<organism evidence="2 3">
    <name type="scientific">Streptomyces viridosporus (strain ATCC 14672 / DSM 40746 / JCM 4963 / KCTC 9882 / NRRL B-12104 / FH 1290)</name>
    <name type="common">Streptomyces ghanaensis</name>
    <dbReference type="NCBI Taxonomy" id="566461"/>
    <lineage>
        <taxon>Bacteria</taxon>
        <taxon>Bacillati</taxon>
        <taxon>Actinomycetota</taxon>
        <taxon>Actinomycetes</taxon>
        <taxon>Kitasatosporales</taxon>
        <taxon>Streptomycetaceae</taxon>
        <taxon>Streptomyces</taxon>
    </lineage>
</organism>
<protein>
    <submittedName>
        <fullName evidence="2">Predicted protein</fullName>
    </submittedName>
</protein>
<dbReference type="Gene3D" id="3.90.1200.10">
    <property type="match status" value="1"/>
</dbReference>
<sequence>MEPPRDPADQRVLRVSGTLERPGRLSGVLFGIDRAVLFLADALSRVVACIGLLFMRSDLQNQRTTPPESLWRARGAGLRWVWRHSLIQVPPPLHAQNRCRRSRLDPGRASAPVRVRLQSSADRRPRLRLPAHRCRSGRLRLRAGRGDVGYRGDRHRQPGRPSCMPHRTRTGRTTSEQPHERKAVSADFDDRAVSDWCLEHLGCPVAEHTFTAGNLSVVYGLRLADGREVVLKIRDDDARLVACTWVQRRMWQVGFPCPEPLTGPLPLGRKVAGAETLLPEGEAPEPADSPRLFAGLLADFVTCAEGFGPQPLLRPAPAWVHWYHQEDGVWPVPDDRDVDLNAERCSATAWVDELGAAVRERLEEVRDAACVIGHGDWDGRNVKFRDGRPLAVHDWDSVVHEPEVVIVGQAAAMFEGGPTGAGASVERTEAFLEEYQIARGRALSDNELQLCWAAGLWVRAFNAKKFHLDDFDALGRDEAETRVRQAGI</sequence>
<gene>
    <name evidence="2" type="ORF">SSFG_06916</name>
</gene>
<dbReference type="EMBL" id="DS999641">
    <property type="protein sequence ID" value="EFE71680.2"/>
    <property type="molecule type" value="Genomic_DNA"/>
</dbReference>